<feature type="region of interest" description="Disordered" evidence="1">
    <location>
        <begin position="13"/>
        <end position="36"/>
    </location>
</feature>
<organism evidence="2 3">
    <name type="scientific">Nocardia cyriacigeorgica</name>
    <dbReference type="NCBI Taxonomy" id="135487"/>
    <lineage>
        <taxon>Bacteria</taxon>
        <taxon>Bacillati</taxon>
        <taxon>Actinomycetota</taxon>
        <taxon>Actinomycetes</taxon>
        <taxon>Mycobacteriales</taxon>
        <taxon>Nocardiaceae</taxon>
        <taxon>Nocardia</taxon>
    </lineage>
</organism>
<feature type="compositionally biased region" description="Basic and acidic residues" evidence="1">
    <location>
        <begin position="19"/>
        <end position="28"/>
    </location>
</feature>
<comment type="caution">
    <text evidence="2">The sequence shown here is derived from an EMBL/GenBank/DDBJ whole genome shotgun (WGS) entry which is preliminary data.</text>
</comment>
<reference evidence="2 3" key="1">
    <citation type="submission" date="2020-01" db="EMBL/GenBank/DDBJ databases">
        <title>Genetics and antimicrobial susceptibilities of Nocardia species isolated from the soil; a comparison with species isolated from humans.</title>
        <authorList>
            <person name="Carrasco G."/>
            <person name="Monzon S."/>
            <person name="Sansegundo M."/>
            <person name="Garcia E."/>
            <person name="Garrido N."/>
            <person name="Medina M.J."/>
            <person name="Villalon P."/>
            <person name="Ramirez-Arocha A.C."/>
            <person name="Jimenez P."/>
            <person name="Cuesta I."/>
            <person name="Valdezate S."/>
        </authorList>
    </citation>
    <scope>NUCLEOTIDE SEQUENCE [LARGE SCALE GENOMIC DNA]</scope>
    <source>
        <strain evidence="2 3">CNM20110649</strain>
    </source>
</reference>
<gene>
    <name evidence="2" type="ORF">GV794_23490</name>
</gene>
<sequence>MSLTPSERRLLGQLGAHESWAHTDDRPARTANARKNFDARFERQADPEGVLPPEERARRVKHLRQAYFARLSLKSAVARRKAAEARAAVTAFDAEADAADAELGGDR</sequence>
<dbReference type="RefSeq" id="WP_163956246.1">
    <property type="nucleotide sequence ID" value="NZ_JAAGUX010000058.1"/>
</dbReference>
<accession>A0ABX0CQS2</accession>
<dbReference type="EMBL" id="JAAGUX010000058">
    <property type="protein sequence ID" value="NEW58584.1"/>
    <property type="molecule type" value="Genomic_DNA"/>
</dbReference>
<name>A0ABX0CQS2_9NOCA</name>
<keyword evidence="3" id="KW-1185">Reference proteome</keyword>
<dbReference type="Proteomes" id="UP000470876">
    <property type="component" value="Unassembled WGS sequence"/>
</dbReference>
<evidence type="ECO:0000313" key="2">
    <source>
        <dbReference type="EMBL" id="NEW58584.1"/>
    </source>
</evidence>
<evidence type="ECO:0000256" key="1">
    <source>
        <dbReference type="SAM" id="MobiDB-lite"/>
    </source>
</evidence>
<protein>
    <submittedName>
        <fullName evidence="2">Uncharacterized protein</fullName>
    </submittedName>
</protein>
<proteinExistence type="predicted"/>
<evidence type="ECO:0000313" key="3">
    <source>
        <dbReference type="Proteomes" id="UP000470876"/>
    </source>
</evidence>